<feature type="compositionally biased region" description="Basic and acidic residues" evidence="2">
    <location>
        <begin position="14"/>
        <end position="64"/>
    </location>
</feature>
<dbReference type="SMART" id="SM01252">
    <property type="entry name" value="KilA-N"/>
    <property type="match status" value="1"/>
</dbReference>
<evidence type="ECO:0000313" key="9">
    <source>
        <dbReference type="Proteomes" id="UP000274448"/>
    </source>
</evidence>
<dbReference type="RefSeq" id="YP_003986478.1">
    <property type="nucleotide sequence ID" value="NC_014649.1"/>
</dbReference>
<feature type="coiled-coil region" evidence="1">
    <location>
        <begin position="278"/>
        <end position="316"/>
    </location>
</feature>
<protein>
    <submittedName>
        <fullName evidence="5">KilA N-terminal domain, N1R/P28 DNA binding</fullName>
    </submittedName>
    <submittedName>
        <fullName evidence="4 6">Putative KilA-N domain-containing protein</fullName>
    </submittedName>
</protein>
<evidence type="ECO:0000313" key="6">
    <source>
        <dbReference type="EMBL" id="AKI81605.1"/>
    </source>
</evidence>
<feature type="region of interest" description="Disordered" evidence="2">
    <location>
        <begin position="1"/>
        <end position="159"/>
    </location>
</feature>
<dbReference type="Proteomes" id="UP000240552">
    <property type="component" value="Segment"/>
</dbReference>
<organismHost>
    <name type="scientific">Acanthamoeba polyphaga</name>
    <name type="common">Amoeba</name>
    <dbReference type="NCBI Taxonomy" id="5757"/>
</organismHost>
<evidence type="ECO:0000256" key="1">
    <source>
        <dbReference type="SAM" id="Coils"/>
    </source>
</evidence>
<reference evidence="4 7" key="2">
    <citation type="journal article" date="2011" name="Virol. J.">
        <title>Breaking the 1000-gene barrier for Mimivirus using ultra-deep genome and transcriptome sequencing.</title>
        <authorList>
            <person name="Legendre M."/>
            <person name="Santini S."/>
            <person name="Rico A."/>
            <person name="Abergel C."/>
            <person name="Claverie J.M."/>
        </authorList>
    </citation>
    <scope>NUCLEOTIDE SEQUENCE [LARGE SCALE GENOMIC DNA]</scope>
</reference>
<evidence type="ECO:0000313" key="8">
    <source>
        <dbReference type="Proteomes" id="UP000240552"/>
    </source>
</evidence>
<evidence type="ECO:0000259" key="3">
    <source>
        <dbReference type="PROSITE" id="PS51301"/>
    </source>
</evidence>
<reference evidence="6 9" key="3">
    <citation type="submission" date="2014-10" db="EMBL/GenBank/DDBJ databases">
        <title>Pan-genome analysis of Brazilian lineage A amoebal mimiviruses.</title>
        <authorList>
            <person name="Assis F.L."/>
            <person name="Abrahao J.S."/>
            <person name="Kroon E.G."/>
            <person name="Dornas F.P."/>
            <person name="Andrade K.R."/>
            <person name="Borato P.V.M."/>
            <person name="Pilotto M.R."/>
            <person name="Benamar S."/>
            <person name="LaScola B."/>
            <person name="Colson P."/>
        </authorList>
    </citation>
    <scope>NUCLEOTIDE SEQUENCE [LARGE SCALE GENOMIC DNA]</scope>
    <source>
        <strain evidence="6 9">Amazonia</strain>
    </source>
</reference>
<dbReference type="OrthoDB" id="28205at10239"/>
<organism evidence="4 7">
    <name type="scientific">Acanthamoeba polyphaga mimivirus</name>
    <name type="common">APMV</name>
    <dbReference type="NCBI Taxonomy" id="212035"/>
    <lineage>
        <taxon>Viruses</taxon>
        <taxon>Varidnaviria</taxon>
        <taxon>Bamfordvirae</taxon>
        <taxon>Nucleocytoviricota</taxon>
        <taxon>Megaviricetes</taxon>
        <taxon>Imitervirales</taxon>
        <taxon>Mimiviridae</taxon>
        <taxon>Megamimivirinae</taxon>
        <taxon>Mimivirus</taxon>
        <taxon>Mimivirus bradfordmassiliense</taxon>
    </lineage>
</organism>
<dbReference type="Proteomes" id="UP000274448">
    <property type="component" value="Segment"/>
</dbReference>
<dbReference type="EMBL" id="KM982403">
    <property type="protein sequence ID" value="AKI81605.1"/>
    <property type="molecule type" value="Genomic_DNA"/>
</dbReference>
<dbReference type="EMBL" id="JN036606">
    <property type="protein sequence ID" value="AEJ34325.1"/>
    <property type="molecule type" value="Genomic_DNA"/>
</dbReference>
<proteinExistence type="predicted"/>
<dbReference type="Pfam" id="PF12299">
    <property type="entry name" value="DUF3627"/>
    <property type="match status" value="1"/>
</dbReference>
<accession>E3VXG4</accession>
<dbReference type="KEGG" id="vg:9924573"/>
<feature type="compositionally biased region" description="Acidic residues" evidence="2">
    <location>
        <begin position="130"/>
        <end position="158"/>
    </location>
</feature>
<dbReference type="Pfam" id="PF04383">
    <property type="entry name" value="KilA-N"/>
    <property type="match status" value="1"/>
</dbReference>
<evidence type="ECO:0000313" key="7">
    <source>
        <dbReference type="Proteomes" id="UP000201519"/>
    </source>
</evidence>
<dbReference type="Proteomes" id="UP000201519">
    <property type="component" value="Segment"/>
</dbReference>
<gene>
    <name evidence="4" type="primary">L4</name>
    <name evidence="5" type="ORF">MIMI_L4</name>
</gene>
<reference evidence="5 8" key="1">
    <citation type="journal article" date="2011" name="Proc. Natl. Acad. Sci. U.S.A.">
        <title>Mimivirus shows dramatic genome reduction after intraamoebal culture.</title>
        <authorList>
            <person name="Boyer M."/>
            <person name="Azza S."/>
            <person name="Barrassi L."/>
            <person name="Klose T."/>
            <person name="Campocasso A."/>
            <person name="Pagnier I."/>
            <person name="Fournous G."/>
            <person name="Borg A."/>
            <person name="Robert C."/>
            <person name="Zhang X."/>
            <person name="Desnues C."/>
            <person name="Henrissat B."/>
            <person name="Rossmann M.G."/>
            <person name="La Scola B."/>
            <person name="Raoult D."/>
        </authorList>
    </citation>
    <scope>NUCLEOTIDE SEQUENCE [LARGE SCALE GENOMIC DNA]</scope>
    <source>
        <strain evidence="5">M4</strain>
    </source>
</reference>
<keyword evidence="7" id="KW-1185">Reference proteome</keyword>
<dbReference type="InterPro" id="IPR022549">
    <property type="entry name" value="DUF3627"/>
</dbReference>
<feature type="domain" description="KilA-N" evidence="3">
    <location>
        <begin position="172"/>
        <end position="276"/>
    </location>
</feature>
<dbReference type="EMBL" id="HQ336222">
    <property type="protein sequence ID" value="ADO18215.1"/>
    <property type="molecule type" value="Genomic_DNA"/>
</dbReference>
<dbReference type="InterPro" id="IPR018004">
    <property type="entry name" value="KilA/APSES_HTH"/>
</dbReference>
<evidence type="ECO:0000313" key="4">
    <source>
        <dbReference type="EMBL" id="ADO18215.1"/>
    </source>
</evidence>
<accession>A0A0G2Y6Y1</accession>
<dbReference type="PROSITE" id="PS51301">
    <property type="entry name" value="KILA_N"/>
    <property type="match status" value="1"/>
</dbReference>
<name>A0A0G2Y6Y1_MIMIV</name>
<sequence length="454" mass="52568">MPQKTSKSKSSRTRYIEDSDDETRGRSRNRSIEKSRSRSLDKSQKKSRDKSLTRSRSKSPEKSKSRSKSLTRSRSKSPKKCITGNRKNSKHTKKDNEYTTEESDEESDDESDGETNEESDEELDNKSDGESDEEISEESDEEISEESDEDVPEEEYDDNDIRNIIIENINNEFARGKFGDFNVIIMKDNGFINATKLCKNAGSDFYHWKETKKAKELINELISSPGIKGDEVISTITGGKLTEIRGTYAHPKLIIQIAAWCSAEYALKVSDIVIEYHAKEAIEQKEKLLKKKDDKIDKLSKKIDEQKKEIKKLLEQGNEVLGYAKDTNRKINHVVNERVPYSDKPEIEHQLIIMKNNDKDKKQYKYSALRVMNKSKSSALSRYYKSHPKGNVILTIKYTPNSMHLWNECKDDLHKKKIKLSKKSSKFNLREDYTEKQLIKDIKKIHNARLQHPN</sequence>
<feature type="compositionally biased region" description="Basic residues" evidence="2">
    <location>
        <begin position="65"/>
        <end position="79"/>
    </location>
</feature>
<feature type="compositionally biased region" description="Acidic residues" evidence="2">
    <location>
        <begin position="98"/>
        <end position="123"/>
    </location>
</feature>
<keyword evidence="1" id="KW-0175">Coiled coil</keyword>
<evidence type="ECO:0000256" key="2">
    <source>
        <dbReference type="SAM" id="MobiDB-lite"/>
    </source>
</evidence>
<dbReference type="GeneID" id="9924573"/>
<feature type="compositionally biased region" description="Basic residues" evidence="2">
    <location>
        <begin position="1"/>
        <end position="12"/>
    </location>
</feature>
<dbReference type="InterPro" id="IPR017880">
    <property type="entry name" value="KilA_N"/>
</dbReference>
<evidence type="ECO:0000313" key="5">
    <source>
        <dbReference type="EMBL" id="AEJ34325.1"/>
    </source>
</evidence>
<dbReference type="SMR" id="A0A0G2Y6Y1"/>